<dbReference type="Pfam" id="PF03243">
    <property type="entry name" value="MerB"/>
    <property type="match status" value="1"/>
</dbReference>
<dbReference type="InterPro" id="IPR053717">
    <property type="entry name" value="MerB_lyase_sf"/>
</dbReference>
<dbReference type="Gene3D" id="3.30.450.410">
    <property type="match status" value="1"/>
</dbReference>
<comment type="caution">
    <text evidence="1">The sequence shown here is derived from an EMBL/GenBank/DDBJ whole genome shotgun (WGS) entry which is preliminary data.</text>
</comment>
<evidence type="ECO:0000313" key="2">
    <source>
        <dbReference type="Proteomes" id="UP000656881"/>
    </source>
</evidence>
<evidence type="ECO:0008006" key="3">
    <source>
        <dbReference type="Google" id="ProtNLM"/>
    </source>
</evidence>
<reference evidence="2" key="1">
    <citation type="journal article" date="2019" name="Int. J. Syst. Evol. Microbiol.">
        <title>The Global Catalogue of Microorganisms (GCM) 10K type strain sequencing project: providing services to taxonomists for standard genome sequencing and annotation.</title>
        <authorList>
            <consortium name="The Broad Institute Genomics Platform"/>
            <consortium name="The Broad Institute Genome Sequencing Center for Infectious Disease"/>
            <person name="Wu L."/>
            <person name="Ma J."/>
        </authorList>
    </citation>
    <scope>NUCLEOTIDE SEQUENCE [LARGE SCALE GENOMIC DNA]</scope>
    <source>
        <strain evidence="2">CGMCC 4.7349</strain>
    </source>
</reference>
<sequence>MRITVLTVPDCPNGPVVRERITAALYGRPAEVELVEVTGPEEAERSGMTGSPTVLLDGVDPFGTAEAVPSVSCRIYRHADGEVDGAPSVAELRRALAGAGLAASVAAYDDCCAADAVDTVDAVETVDALDLVGRDGRGRLAPVEGGLRAVHQAVLRHFAATGSAPEAAVLEPVAAASGRTAVEVLAELAREDFLTLGPDGRIRAAYPFSAVPTPHRVSIAGGTQVWSMCAIDALGIPAMLGRDVVITSADPVTGESVTVTGEDGRMVWEPAAAVVFVGRRGGCSGPAAEVCCDTLNFFTGAVSARTWIEQHPEVNGQIVDRDRAEEIGRATFGPLLSGD</sequence>
<dbReference type="SUPFAM" id="SSF160387">
    <property type="entry name" value="NosL/MerB-like"/>
    <property type="match status" value="1"/>
</dbReference>
<keyword evidence="2" id="KW-1185">Reference proteome</keyword>
<dbReference type="InterPro" id="IPR004927">
    <property type="entry name" value="MerB"/>
</dbReference>
<proteinExistence type="predicted"/>
<name>A0ABQ2M292_9ACTN</name>
<dbReference type="Proteomes" id="UP000656881">
    <property type="component" value="Unassembled WGS sequence"/>
</dbReference>
<protein>
    <recommendedName>
        <fullName evidence="3">Alkylmercury lyase</fullName>
    </recommendedName>
</protein>
<dbReference type="EMBL" id="BMNG01000007">
    <property type="protein sequence ID" value="GGO45999.1"/>
    <property type="molecule type" value="Genomic_DNA"/>
</dbReference>
<organism evidence="1 2">
    <name type="scientific">Streptomyces lasiicapitis</name>
    <dbReference type="NCBI Taxonomy" id="1923961"/>
    <lineage>
        <taxon>Bacteria</taxon>
        <taxon>Bacillati</taxon>
        <taxon>Actinomycetota</taxon>
        <taxon>Actinomycetes</taxon>
        <taxon>Kitasatosporales</taxon>
        <taxon>Streptomycetaceae</taxon>
        <taxon>Streptomyces</taxon>
    </lineage>
</organism>
<evidence type="ECO:0000313" key="1">
    <source>
        <dbReference type="EMBL" id="GGO45999.1"/>
    </source>
</evidence>
<dbReference type="RefSeq" id="WP_189174705.1">
    <property type="nucleotide sequence ID" value="NZ_BMNG01000007.1"/>
</dbReference>
<gene>
    <name evidence="1" type="ORF">GCM10012286_35880</name>
</gene>
<accession>A0ABQ2M292</accession>